<dbReference type="Pfam" id="PF25403">
    <property type="entry name" value="zf-C2H2_ZFAND2"/>
    <property type="match status" value="1"/>
</dbReference>
<reference evidence="7" key="2">
    <citation type="journal article" date="2022" name="Proc. Natl. Acad. Sci. U.S.A.">
        <title>Diploid-dominant life cycles characterize the early evolution of Fungi.</title>
        <authorList>
            <person name="Amses K.R."/>
            <person name="Simmons D.R."/>
            <person name="Longcore J.E."/>
            <person name="Mondo S.J."/>
            <person name="Seto K."/>
            <person name="Jeronimo G.H."/>
            <person name="Bonds A.E."/>
            <person name="Quandt C.A."/>
            <person name="Davis W.J."/>
            <person name="Chang Y."/>
            <person name="Federici B.A."/>
            <person name="Kuo A."/>
            <person name="LaButti K."/>
            <person name="Pangilinan J."/>
            <person name="Andreopoulos W."/>
            <person name="Tritt A."/>
            <person name="Riley R."/>
            <person name="Hundley H."/>
            <person name="Johnson J."/>
            <person name="Lipzen A."/>
            <person name="Barry K."/>
            <person name="Lang B.F."/>
            <person name="Cuomo C.A."/>
            <person name="Buchler N.E."/>
            <person name="Grigoriev I.V."/>
            <person name="Spatafora J.W."/>
            <person name="Stajich J.E."/>
            <person name="James T.Y."/>
        </authorList>
    </citation>
    <scope>NUCLEOTIDE SEQUENCE</scope>
    <source>
        <strain evidence="7">AG</strain>
    </source>
</reference>
<evidence type="ECO:0000256" key="4">
    <source>
        <dbReference type="ARBA" id="ARBA00022833"/>
    </source>
</evidence>
<name>A0AAD5E2C8_UMBRA</name>
<dbReference type="InterPro" id="IPR000058">
    <property type="entry name" value="Znf_AN1"/>
</dbReference>
<dbReference type="GO" id="GO:0005737">
    <property type="term" value="C:cytoplasm"/>
    <property type="evidence" value="ECO:0007669"/>
    <property type="project" value="TreeGrafter"/>
</dbReference>
<dbReference type="InterPro" id="IPR035896">
    <property type="entry name" value="AN1-like_Znf"/>
</dbReference>
<protein>
    <recommendedName>
        <fullName evidence="6">AN1-type domain-containing protein</fullName>
    </recommendedName>
</protein>
<evidence type="ECO:0000313" key="7">
    <source>
        <dbReference type="EMBL" id="KAI8575210.1"/>
    </source>
</evidence>
<keyword evidence="2" id="KW-0677">Repeat</keyword>
<gene>
    <name evidence="7" type="ORF">K450DRAFT_262903</name>
</gene>
<evidence type="ECO:0000313" key="8">
    <source>
        <dbReference type="Proteomes" id="UP001206595"/>
    </source>
</evidence>
<dbReference type="SMART" id="SM00154">
    <property type="entry name" value="ZnF_AN1"/>
    <property type="match status" value="2"/>
</dbReference>
<evidence type="ECO:0000256" key="5">
    <source>
        <dbReference type="PROSITE-ProRule" id="PRU00449"/>
    </source>
</evidence>
<proteinExistence type="predicted"/>
<keyword evidence="4" id="KW-0862">Zinc</keyword>
<keyword evidence="8" id="KW-1185">Reference proteome</keyword>
<dbReference type="GO" id="GO:0008270">
    <property type="term" value="F:zinc ion binding"/>
    <property type="evidence" value="ECO:0007669"/>
    <property type="project" value="UniProtKB-KW"/>
</dbReference>
<feature type="domain" description="AN1-type" evidence="6">
    <location>
        <begin position="4"/>
        <end position="52"/>
    </location>
</feature>
<dbReference type="InterPro" id="IPR057357">
    <property type="entry name" value="Znf-C2H2_ZFAND2A/B"/>
</dbReference>
<comment type="caution">
    <text evidence="7">The sequence shown here is derived from an EMBL/GenBank/DDBJ whole genome shotgun (WGS) entry which is preliminary data.</text>
</comment>
<dbReference type="SUPFAM" id="SSF118310">
    <property type="entry name" value="AN1-like Zinc finger"/>
    <property type="match status" value="2"/>
</dbReference>
<dbReference type="Proteomes" id="UP001206595">
    <property type="component" value="Unassembled WGS sequence"/>
</dbReference>
<dbReference type="RefSeq" id="XP_051440214.1">
    <property type="nucleotide sequence ID" value="XM_051592551.1"/>
</dbReference>
<dbReference type="GeneID" id="75917893"/>
<dbReference type="Gene3D" id="4.10.1110.10">
    <property type="entry name" value="AN1-like Zinc finger"/>
    <property type="match status" value="2"/>
</dbReference>
<evidence type="ECO:0000256" key="3">
    <source>
        <dbReference type="ARBA" id="ARBA00022771"/>
    </source>
</evidence>
<dbReference type="AlphaFoldDB" id="A0AAD5E2C8"/>
<dbReference type="Pfam" id="PF01428">
    <property type="entry name" value="zf-AN1"/>
    <property type="match status" value="2"/>
</dbReference>
<dbReference type="PANTHER" id="PTHR14677:SF40">
    <property type="entry name" value="CDC48-ASSOCIATED UBIQUITIN-LIKE_ZINC FINGER PROTEIN 1"/>
    <property type="match status" value="1"/>
</dbReference>
<keyword evidence="1" id="KW-0479">Metal-binding</keyword>
<organism evidence="7 8">
    <name type="scientific">Umbelopsis ramanniana AG</name>
    <dbReference type="NCBI Taxonomy" id="1314678"/>
    <lineage>
        <taxon>Eukaryota</taxon>
        <taxon>Fungi</taxon>
        <taxon>Fungi incertae sedis</taxon>
        <taxon>Mucoromycota</taxon>
        <taxon>Mucoromycotina</taxon>
        <taxon>Umbelopsidomycetes</taxon>
        <taxon>Umbelopsidales</taxon>
        <taxon>Umbelopsidaceae</taxon>
        <taxon>Umbelopsis</taxon>
    </lineage>
</organism>
<evidence type="ECO:0000259" key="6">
    <source>
        <dbReference type="PROSITE" id="PS51039"/>
    </source>
</evidence>
<sequence>MELLDVGKHCNLISCRQLDFLPLKCADCRYSFCQEHSHPDEHNCQNKNATRVDIRIPTCQTCNKPVPLRSRTEDPEKRMSDHLASHCADIKVDHKVCTAPNCRTKILVPIACSSCGKQVCVKHRWPKEHNCQPQPKIMKAVADSKKMLKAYRALVY</sequence>
<keyword evidence="3 5" id="KW-0863">Zinc-finger</keyword>
<evidence type="ECO:0000256" key="2">
    <source>
        <dbReference type="ARBA" id="ARBA00022737"/>
    </source>
</evidence>
<dbReference type="PANTHER" id="PTHR14677">
    <property type="entry name" value="ARSENITE INDUCUBLE RNA ASSOCIATED PROTEIN AIP-1-RELATED"/>
    <property type="match status" value="1"/>
</dbReference>
<reference evidence="7" key="1">
    <citation type="submission" date="2021-06" db="EMBL/GenBank/DDBJ databases">
        <authorList>
            <consortium name="DOE Joint Genome Institute"/>
            <person name="Mondo S.J."/>
            <person name="Amses K.R."/>
            <person name="Simmons D.R."/>
            <person name="Longcore J.E."/>
            <person name="Seto K."/>
            <person name="Alves G.H."/>
            <person name="Bonds A.E."/>
            <person name="Quandt C.A."/>
            <person name="Davis W.J."/>
            <person name="Chang Y."/>
            <person name="Letcher P.M."/>
            <person name="Powell M.J."/>
            <person name="Kuo A."/>
            <person name="Labutti K."/>
            <person name="Pangilinan J."/>
            <person name="Andreopoulos W."/>
            <person name="Tritt A."/>
            <person name="Riley R."/>
            <person name="Hundley H."/>
            <person name="Johnson J."/>
            <person name="Lipzen A."/>
            <person name="Barry K."/>
            <person name="Berbee M.L."/>
            <person name="Buchler N.E."/>
            <person name="Grigoriev I.V."/>
            <person name="Spatafora J.W."/>
            <person name="Stajich J.E."/>
            <person name="James T.Y."/>
        </authorList>
    </citation>
    <scope>NUCLEOTIDE SEQUENCE</scope>
    <source>
        <strain evidence="7">AG</strain>
    </source>
</reference>
<dbReference type="PROSITE" id="PS51039">
    <property type="entry name" value="ZF_AN1"/>
    <property type="match status" value="1"/>
</dbReference>
<dbReference type="EMBL" id="MU620993">
    <property type="protein sequence ID" value="KAI8575210.1"/>
    <property type="molecule type" value="Genomic_DNA"/>
</dbReference>
<evidence type="ECO:0000256" key="1">
    <source>
        <dbReference type="ARBA" id="ARBA00022723"/>
    </source>
</evidence>
<accession>A0AAD5E2C8</accession>